<dbReference type="PROSITE" id="PS50011">
    <property type="entry name" value="PROTEIN_KINASE_DOM"/>
    <property type="match status" value="1"/>
</dbReference>
<evidence type="ECO:0000256" key="1">
    <source>
        <dbReference type="ARBA" id="ARBA00022741"/>
    </source>
</evidence>
<keyword evidence="1" id="KW-0547">Nucleotide-binding</keyword>
<dbReference type="SMART" id="SM00220">
    <property type="entry name" value="S_TKc"/>
    <property type="match status" value="1"/>
</dbReference>
<evidence type="ECO:0000259" key="3">
    <source>
        <dbReference type="PROSITE" id="PS50011"/>
    </source>
</evidence>
<dbReference type="GO" id="GO:0005524">
    <property type="term" value="F:ATP binding"/>
    <property type="evidence" value="ECO:0007669"/>
    <property type="project" value="InterPro"/>
</dbReference>
<dbReference type="InterPro" id="IPR036869">
    <property type="entry name" value="J_dom_sf"/>
</dbReference>
<feature type="compositionally biased region" description="Polar residues" evidence="2">
    <location>
        <begin position="450"/>
        <end position="460"/>
    </location>
</feature>
<name>A0A6G1S5G5_9ACAR</name>
<dbReference type="PROSITE" id="PS00108">
    <property type="entry name" value="PROTEIN_KINASE_ST"/>
    <property type="match status" value="1"/>
</dbReference>
<dbReference type="GO" id="GO:0045747">
    <property type="term" value="P:positive regulation of Notch signaling pathway"/>
    <property type="evidence" value="ECO:0007669"/>
    <property type="project" value="TreeGrafter"/>
</dbReference>
<feature type="domain" description="J" evidence="4">
    <location>
        <begin position="498"/>
        <end position="558"/>
    </location>
</feature>
<dbReference type="GO" id="GO:0035612">
    <property type="term" value="F:AP-2 adaptor complex binding"/>
    <property type="evidence" value="ECO:0007669"/>
    <property type="project" value="TreeGrafter"/>
</dbReference>
<dbReference type="PROSITE" id="PS50076">
    <property type="entry name" value="DNAJ_2"/>
    <property type="match status" value="1"/>
</dbReference>
<dbReference type="GO" id="GO:0004674">
    <property type="term" value="F:protein serine/threonine kinase activity"/>
    <property type="evidence" value="ECO:0007669"/>
    <property type="project" value="TreeGrafter"/>
</dbReference>
<evidence type="ECO:0000256" key="2">
    <source>
        <dbReference type="SAM" id="MobiDB-lite"/>
    </source>
</evidence>
<dbReference type="Gene3D" id="1.10.287.110">
    <property type="entry name" value="DnaJ domain"/>
    <property type="match status" value="1"/>
</dbReference>
<feature type="domain" description="Protein kinase" evidence="3">
    <location>
        <begin position="13"/>
        <end position="311"/>
    </location>
</feature>
<dbReference type="Gene3D" id="1.10.510.10">
    <property type="entry name" value="Transferase(Phosphotransferase) domain 1"/>
    <property type="match status" value="1"/>
</dbReference>
<dbReference type="FunFam" id="1.10.287.110:FF:000002">
    <property type="entry name" value="putative tyrosine-protein phosphatase auxilin isoform X2"/>
    <property type="match status" value="1"/>
</dbReference>
<organism evidence="5">
    <name type="scientific">Aceria tosichella</name>
    <name type="common">wheat curl mite</name>
    <dbReference type="NCBI Taxonomy" id="561515"/>
    <lineage>
        <taxon>Eukaryota</taxon>
        <taxon>Metazoa</taxon>
        <taxon>Ecdysozoa</taxon>
        <taxon>Arthropoda</taxon>
        <taxon>Chelicerata</taxon>
        <taxon>Arachnida</taxon>
        <taxon>Acari</taxon>
        <taxon>Acariformes</taxon>
        <taxon>Trombidiformes</taxon>
        <taxon>Prostigmata</taxon>
        <taxon>Eupodina</taxon>
        <taxon>Eriophyoidea</taxon>
        <taxon>Eriophyidae</taxon>
        <taxon>Eriophyinae</taxon>
        <taxon>Aceriini</taxon>
        <taxon>Aceria</taxon>
    </lineage>
</organism>
<protein>
    <submittedName>
        <fullName evidence="5">Cyclin-G-associated kinase</fullName>
    </submittedName>
</protein>
<dbReference type="GO" id="GO:2000369">
    <property type="term" value="P:regulation of clathrin-dependent endocytosis"/>
    <property type="evidence" value="ECO:0007669"/>
    <property type="project" value="TreeGrafter"/>
</dbReference>
<accession>A0A6G1S5G5</accession>
<dbReference type="InterPro" id="IPR008271">
    <property type="entry name" value="Ser/Thr_kinase_AS"/>
</dbReference>
<dbReference type="SUPFAM" id="SSF46565">
    <property type="entry name" value="Chaperone J-domain"/>
    <property type="match status" value="1"/>
</dbReference>
<reference evidence="5" key="1">
    <citation type="submission" date="2018-10" db="EMBL/GenBank/DDBJ databases">
        <title>Transcriptome assembly of Aceria tosichella (Wheat curl mite) Type 2.</title>
        <authorList>
            <person name="Scully E.D."/>
            <person name="Geib S.M."/>
            <person name="Palmer N.A."/>
            <person name="Gupta A.K."/>
            <person name="Sarath G."/>
            <person name="Tatineni S."/>
        </authorList>
    </citation>
    <scope>NUCLEOTIDE SEQUENCE</scope>
    <source>
        <strain evidence="5">LincolnNE</strain>
    </source>
</reference>
<dbReference type="Pfam" id="PF00069">
    <property type="entry name" value="Pkinase"/>
    <property type="match status" value="1"/>
</dbReference>
<dbReference type="PANTHER" id="PTHR22967:SF105">
    <property type="entry name" value="CYCLIN-G-ASSOCIATED KINASE"/>
    <property type="match status" value="1"/>
</dbReference>
<dbReference type="InterPro" id="IPR000719">
    <property type="entry name" value="Prot_kinase_dom"/>
</dbReference>
<dbReference type="EMBL" id="GGYP01000431">
    <property type="protein sequence ID" value="MDE45202.1"/>
    <property type="molecule type" value="Transcribed_RNA"/>
</dbReference>
<proteinExistence type="predicted"/>
<keyword evidence="5" id="KW-0808">Transferase</keyword>
<dbReference type="InterPro" id="IPR001623">
    <property type="entry name" value="DnaJ_domain"/>
</dbReference>
<dbReference type="PANTHER" id="PTHR22967">
    <property type="entry name" value="SERINE/THREONINE PROTEIN KINASE"/>
    <property type="match status" value="1"/>
</dbReference>
<gene>
    <name evidence="5" type="primary">Gak</name>
    <name evidence="5" type="ORF">g.20489</name>
</gene>
<dbReference type="SUPFAM" id="SSF56112">
    <property type="entry name" value="Protein kinase-like (PK-like)"/>
    <property type="match status" value="1"/>
</dbReference>
<sequence>MIDSTVQVDNKKLTIETIIAEGGFGYVYKVRDLESNTIYALKKINSSDKETQSEIENEIDILKCLQKHPHIMEFIGSSKSGRNGIIHEDNNNASANSNRSLHSFTYLILCEYCDRGTLTDLELPIQELERSCRIIYQIALALEHIHSFGIIHRDIKAENILFDSKGFVKLCDFGSATREKYEPTIRWTPLERSTVEEEMQRHTTPLYRPPEILETYLHYPINCAIDVWALGCLTYFMRFGQHAFPDSGKLSIVNCCYTIPKDVPADDPLVRIIRQCLKADPTERISVQALINSMEVEFSDMDLKNTIVPFIPYQPSSTGPATATAASTIAMPAPASTAATTAATNEIPETNEIRETRETFENLKTCDTPKKCEAPKICETLDTLRTLESNDLHEIHQGAHEPPHECLIDLEVESSQKPLSPTLNHPRNTLGAHPFDDLLEPFGTSKDNRPLTSNQRQLNNDDGFGIDPRSRINDWKVSRRGNIRALLSSLHSVLTEEFRWKPIGMHQLVTDADVKKIYRLACLAVHPDKVTNCDDDTKEMAKMIFTELNEAWSKFEGR</sequence>
<evidence type="ECO:0000259" key="4">
    <source>
        <dbReference type="PROSITE" id="PS50076"/>
    </source>
</evidence>
<keyword evidence="5" id="KW-0418">Kinase</keyword>
<feature type="region of interest" description="Disordered" evidence="2">
    <location>
        <begin position="422"/>
        <end position="464"/>
    </location>
</feature>
<dbReference type="InterPro" id="IPR011009">
    <property type="entry name" value="Kinase-like_dom_sf"/>
</dbReference>
<dbReference type="GO" id="GO:0005737">
    <property type="term" value="C:cytoplasm"/>
    <property type="evidence" value="ECO:0007669"/>
    <property type="project" value="TreeGrafter"/>
</dbReference>
<evidence type="ECO:0000313" key="5">
    <source>
        <dbReference type="EMBL" id="MDE45202.1"/>
    </source>
</evidence>
<dbReference type="AlphaFoldDB" id="A0A6G1S5G5"/>